<dbReference type="SUPFAM" id="SSF54001">
    <property type="entry name" value="Cysteine proteinases"/>
    <property type="match status" value="1"/>
</dbReference>
<evidence type="ECO:0000313" key="5">
    <source>
        <dbReference type="Proteomes" id="UP001237784"/>
    </source>
</evidence>
<dbReference type="GO" id="GO:0005737">
    <property type="term" value="C:cytoplasm"/>
    <property type="evidence" value="ECO:0007669"/>
    <property type="project" value="TreeGrafter"/>
</dbReference>
<accession>A0AAW6Y505</accession>
<dbReference type="Proteomes" id="UP001237784">
    <property type="component" value="Unassembled WGS sequence"/>
</dbReference>
<evidence type="ECO:0000256" key="2">
    <source>
        <dbReference type="ARBA" id="ARBA00022801"/>
    </source>
</evidence>
<dbReference type="InterPro" id="IPR004134">
    <property type="entry name" value="Peptidase_C1B"/>
</dbReference>
<dbReference type="PANTHER" id="PTHR10363">
    <property type="entry name" value="BLEOMYCIN HYDROLASE"/>
    <property type="match status" value="1"/>
</dbReference>
<proteinExistence type="predicted"/>
<dbReference type="Pfam" id="PF03051">
    <property type="entry name" value="Peptidase_C1_2"/>
    <property type="match status" value="1"/>
</dbReference>
<dbReference type="GO" id="GO:0043418">
    <property type="term" value="P:homocysteine catabolic process"/>
    <property type="evidence" value="ECO:0007669"/>
    <property type="project" value="TreeGrafter"/>
</dbReference>
<dbReference type="PANTHER" id="PTHR10363:SF2">
    <property type="entry name" value="BLEOMYCIN HYDROLASE"/>
    <property type="match status" value="1"/>
</dbReference>
<dbReference type="InterPro" id="IPR038765">
    <property type="entry name" value="Papain-like_cys_pep_sf"/>
</dbReference>
<keyword evidence="1" id="KW-0645">Protease</keyword>
<comment type="caution">
    <text evidence="4">The sequence shown here is derived from an EMBL/GenBank/DDBJ whole genome shotgun (WGS) entry which is preliminary data.</text>
</comment>
<name>A0AAW6Y505_GARVA</name>
<reference evidence="4" key="1">
    <citation type="submission" date="2023-05" db="EMBL/GenBank/DDBJ databases">
        <title>Cataloging the Phylogenetic Diversity of Human Bladder Bacteria.</title>
        <authorList>
            <person name="Du J."/>
        </authorList>
    </citation>
    <scope>NUCLEOTIDE SEQUENCE</scope>
    <source>
        <strain evidence="4">UMB6789</strain>
    </source>
</reference>
<organism evidence="4 5">
    <name type="scientific">Gardnerella vaginalis</name>
    <dbReference type="NCBI Taxonomy" id="2702"/>
    <lineage>
        <taxon>Bacteria</taxon>
        <taxon>Bacillati</taxon>
        <taxon>Actinomycetota</taxon>
        <taxon>Actinomycetes</taxon>
        <taxon>Bifidobacteriales</taxon>
        <taxon>Bifidobacteriaceae</taxon>
        <taxon>Gardnerella</taxon>
    </lineage>
</organism>
<evidence type="ECO:0000256" key="3">
    <source>
        <dbReference type="ARBA" id="ARBA00022807"/>
    </source>
</evidence>
<keyword evidence="3" id="KW-0788">Thiol protease</keyword>
<evidence type="ECO:0000313" key="4">
    <source>
        <dbReference type="EMBL" id="MDK7064447.1"/>
    </source>
</evidence>
<feature type="non-terminal residue" evidence="4">
    <location>
        <position position="1"/>
    </location>
</feature>
<dbReference type="EMBL" id="JASOME010000258">
    <property type="protein sequence ID" value="MDK7064447.1"/>
    <property type="molecule type" value="Genomic_DNA"/>
</dbReference>
<dbReference type="GO" id="GO:0070005">
    <property type="term" value="F:cysteine-type aminopeptidase activity"/>
    <property type="evidence" value="ECO:0007669"/>
    <property type="project" value="InterPro"/>
</dbReference>
<feature type="non-terminal residue" evidence="4">
    <location>
        <position position="80"/>
    </location>
</feature>
<dbReference type="Gene3D" id="3.90.70.10">
    <property type="entry name" value="Cysteine proteinases"/>
    <property type="match status" value="1"/>
</dbReference>
<gene>
    <name evidence="4" type="ORF">QP372_08050</name>
</gene>
<dbReference type="AlphaFoldDB" id="A0AAW6Y505"/>
<keyword evidence="2" id="KW-0378">Hydrolase</keyword>
<protein>
    <submittedName>
        <fullName evidence="4">C1 family peptidase</fullName>
    </submittedName>
</protein>
<evidence type="ECO:0000256" key="1">
    <source>
        <dbReference type="ARBA" id="ARBA00022670"/>
    </source>
</evidence>
<sequence>VITGVDLVDGKPTKWKIENSWGEKPGFKGYFVMSDKWFDKFVYQAVINKKYLSDDLKKAFDEGSKAPIQLLPWDPMGALA</sequence>
<dbReference type="GO" id="GO:0009636">
    <property type="term" value="P:response to toxic substance"/>
    <property type="evidence" value="ECO:0007669"/>
    <property type="project" value="TreeGrafter"/>
</dbReference>
<dbReference type="GO" id="GO:0006508">
    <property type="term" value="P:proteolysis"/>
    <property type="evidence" value="ECO:0007669"/>
    <property type="project" value="UniProtKB-KW"/>
</dbReference>